<name>A0A7G9FZE7_9FIRM</name>
<sequence>MYKFERYRQLGLADFNQPVGFKMDPENRWVKKSETIPRDTIEEKYAKLFPSKTVMPAKPLRMALGSLLIQKQLGFSDRELVEEIMENPYFQYFIGLPGYQTEAPFVLSLLVEFRKRLTDDVLSEINEMIIAYNTPDDPTPGDGSHPDTDEKDSGENSGTVILDATCAPQKISFPQDVNLLNEARENLEEIVDDLCRRFDYYIPRM</sequence>
<dbReference type="Proteomes" id="UP000515981">
    <property type="component" value="Chromosome"/>
</dbReference>
<proteinExistence type="predicted"/>
<dbReference type="EMBL" id="CP060633">
    <property type="protein sequence ID" value="QNM03929.1"/>
    <property type="molecule type" value="Genomic_DNA"/>
</dbReference>
<dbReference type="AlphaFoldDB" id="A0A7G9FZE7"/>
<dbReference type="InterPro" id="IPR008490">
    <property type="entry name" value="Transposase_InsH_N"/>
</dbReference>
<dbReference type="Pfam" id="PF05598">
    <property type="entry name" value="DUF772"/>
    <property type="match status" value="1"/>
</dbReference>
<organism evidence="3 4">
    <name type="scientific">Simiaoa sunii</name>
    <dbReference type="NCBI Taxonomy" id="2763672"/>
    <lineage>
        <taxon>Bacteria</taxon>
        <taxon>Bacillati</taxon>
        <taxon>Bacillota</taxon>
        <taxon>Clostridia</taxon>
        <taxon>Lachnospirales</taxon>
        <taxon>Lachnospiraceae</taxon>
        <taxon>Simiaoa</taxon>
    </lineage>
</organism>
<feature type="region of interest" description="Disordered" evidence="1">
    <location>
        <begin position="132"/>
        <end position="158"/>
    </location>
</feature>
<gene>
    <name evidence="3" type="ORF">H9Q77_07670</name>
</gene>
<evidence type="ECO:0000259" key="2">
    <source>
        <dbReference type="Pfam" id="PF05598"/>
    </source>
</evidence>
<dbReference type="KEGG" id="ssun:H9Q77_07670"/>
<feature type="domain" description="Transposase InsH N-terminal" evidence="2">
    <location>
        <begin position="24"/>
        <end position="116"/>
    </location>
</feature>
<feature type="compositionally biased region" description="Basic and acidic residues" evidence="1">
    <location>
        <begin position="144"/>
        <end position="154"/>
    </location>
</feature>
<reference evidence="3 4" key="1">
    <citation type="submission" date="2020-08" db="EMBL/GenBank/DDBJ databases">
        <authorList>
            <person name="Liu C."/>
            <person name="Sun Q."/>
        </authorList>
    </citation>
    <scope>NUCLEOTIDE SEQUENCE [LARGE SCALE GENOMIC DNA]</scope>
    <source>
        <strain evidence="3 4">NSJ-8</strain>
    </source>
</reference>
<evidence type="ECO:0000256" key="1">
    <source>
        <dbReference type="SAM" id="MobiDB-lite"/>
    </source>
</evidence>
<evidence type="ECO:0000313" key="4">
    <source>
        <dbReference type="Proteomes" id="UP000515981"/>
    </source>
</evidence>
<keyword evidence="4" id="KW-1185">Reference proteome</keyword>
<dbReference type="PANTHER" id="PTHR33803">
    <property type="entry name" value="IS1478 TRANSPOSASE"/>
    <property type="match status" value="1"/>
</dbReference>
<accession>A0A7G9FZE7</accession>
<protein>
    <submittedName>
        <fullName evidence="3">Transposase</fullName>
    </submittedName>
</protein>
<evidence type="ECO:0000313" key="3">
    <source>
        <dbReference type="EMBL" id="QNM03929.1"/>
    </source>
</evidence>
<dbReference type="PANTHER" id="PTHR33803:SF3">
    <property type="entry name" value="BLL1974 PROTEIN"/>
    <property type="match status" value="1"/>
</dbReference>